<dbReference type="PROSITE" id="PS50823">
    <property type="entry name" value="KH_TYPE_2"/>
    <property type="match status" value="1"/>
</dbReference>
<keyword evidence="4 6" id="KW-0689">Ribosomal protein</keyword>
<dbReference type="NCBIfam" id="NF003219">
    <property type="entry name" value="PRK04191.1"/>
    <property type="match status" value="1"/>
</dbReference>
<dbReference type="InterPro" id="IPR005703">
    <property type="entry name" value="Ribosomal_uS3_euk/arc"/>
</dbReference>
<dbReference type="PANTHER" id="PTHR11760:SF32">
    <property type="entry name" value="SMALL RIBOSOMAL SUBUNIT PROTEIN US3"/>
    <property type="match status" value="1"/>
</dbReference>
<dbReference type="GO" id="GO:0003735">
    <property type="term" value="F:structural constituent of ribosome"/>
    <property type="evidence" value="ECO:0007669"/>
    <property type="project" value="UniProtKB-UniRule"/>
</dbReference>
<dbReference type="Pfam" id="PF07650">
    <property type="entry name" value="KH_2"/>
    <property type="match status" value="1"/>
</dbReference>
<keyword evidence="3 6" id="KW-0694">RNA-binding</keyword>
<dbReference type="Gene3D" id="3.30.300.20">
    <property type="match status" value="1"/>
</dbReference>
<proteinExistence type="inferred from homology"/>
<protein>
    <recommendedName>
        <fullName evidence="6">Small ribosomal subunit protein uS3</fullName>
    </recommendedName>
</protein>
<dbReference type="AlphaFoldDB" id="A0A133V6Q2"/>
<dbReference type="SUPFAM" id="SSF54821">
    <property type="entry name" value="Ribosomal protein S3 C-terminal domain"/>
    <property type="match status" value="1"/>
</dbReference>
<keyword evidence="10" id="KW-1185">Reference proteome</keyword>
<dbReference type="HAMAP" id="MF_01309_A">
    <property type="entry name" value="Ribosomal_uS3_A"/>
    <property type="match status" value="1"/>
</dbReference>
<dbReference type="FunFam" id="3.30.300.20:FF:000001">
    <property type="entry name" value="30S ribosomal protein S3"/>
    <property type="match status" value="1"/>
</dbReference>
<dbReference type="InterPro" id="IPR001351">
    <property type="entry name" value="Ribosomal_uS3_C"/>
</dbReference>
<evidence type="ECO:0000256" key="1">
    <source>
        <dbReference type="ARBA" id="ARBA00010761"/>
    </source>
</evidence>
<dbReference type="Proteomes" id="UP000070565">
    <property type="component" value="Unassembled WGS sequence"/>
</dbReference>
<dbReference type="InterPro" id="IPR036419">
    <property type="entry name" value="Ribosomal_S3_C_sf"/>
</dbReference>
<comment type="similarity">
    <text evidence="1 6">Belongs to the universal ribosomal protein uS3 family.</text>
</comment>
<dbReference type="NCBIfam" id="TIGR01008">
    <property type="entry name" value="uS3_euk_arch"/>
    <property type="match status" value="1"/>
</dbReference>
<dbReference type="InterPro" id="IPR009019">
    <property type="entry name" value="KH_sf_prok-type"/>
</dbReference>
<dbReference type="GO" id="GO:0022627">
    <property type="term" value="C:cytosolic small ribosomal subunit"/>
    <property type="evidence" value="ECO:0007669"/>
    <property type="project" value="UniProtKB-UniRule"/>
</dbReference>
<dbReference type="GO" id="GO:0006412">
    <property type="term" value="P:translation"/>
    <property type="evidence" value="ECO:0007669"/>
    <property type="project" value="UniProtKB-UniRule"/>
</dbReference>
<dbReference type="PANTHER" id="PTHR11760">
    <property type="entry name" value="30S/40S RIBOSOMAL PROTEIN S3"/>
    <property type="match status" value="1"/>
</dbReference>
<feature type="region of interest" description="Disordered" evidence="7">
    <location>
        <begin position="198"/>
        <end position="260"/>
    </location>
</feature>
<evidence type="ECO:0000259" key="8">
    <source>
        <dbReference type="PROSITE" id="PS50823"/>
    </source>
</evidence>
<dbReference type="InterPro" id="IPR057258">
    <property type="entry name" value="Ribosomal_uS3"/>
</dbReference>
<dbReference type="SUPFAM" id="SSF54814">
    <property type="entry name" value="Prokaryotic type KH domain (KH-domain type II)"/>
    <property type="match status" value="1"/>
</dbReference>
<evidence type="ECO:0000256" key="5">
    <source>
        <dbReference type="ARBA" id="ARBA00023274"/>
    </source>
</evidence>
<feature type="compositionally biased region" description="Acidic residues" evidence="7">
    <location>
        <begin position="202"/>
        <end position="222"/>
    </location>
</feature>
<evidence type="ECO:0000256" key="7">
    <source>
        <dbReference type="SAM" id="MobiDB-lite"/>
    </source>
</evidence>
<reference evidence="9 10" key="1">
    <citation type="journal article" date="2016" name="Sci. Rep.">
        <title>Metabolic traits of an uncultured archaeal lineage -MSBL1- from brine pools of the Red Sea.</title>
        <authorList>
            <person name="Mwirichia R."/>
            <person name="Alam I."/>
            <person name="Rashid M."/>
            <person name="Vinu M."/>
            <person name="Ba-Alawi W."/>
            <person name="Anthony Kamau A."/>
            <person name="Kamanda Ngugi D."/>
            <person name="Goker M."/>
            <person name="Klenk H.P."/>
            <person name="Bajic V."/>
            <person name="Stingl U."/>
        </authorList>
    </citation>
    <scope>NUCLEOTIDE SEQUENCE [LARGE SCALE GENOMIC DNA]</scope>
    <source>
        <strain evidence="9">SCGC-AAA261F19</strain>
    </source>
</reference>
<comment type="subunit">
    <text evidence="6">Part of the 30S ribosomal subunit.</text>
</comment>
<evidence type="ECO:0000256" key="6">
    <source>
        <dbReference type="HAMAP-Rule" id="MF_01309"/>
    </source>
</evidence>
<accession>A0A133V6Q2</accession>
<keyword evidence="2 6" id="KW-0699">rRNA-binding</keyword>
<dbReference type="SMART" id="SM00322">
    <property type="entry name" value="KH"/>
    <property type="match status" value="1"/>
</dbReference>
<feature type="compositionally biased region" description="Basic and acidic residues" evidence="7">
    <location>
        <begin position="223"/>
        <end position="232"/>
    </location>
</feature>
<feature type="compositionally biased region" description="Acidic residues" evidence="7">
    <location>
        <begin position="233"/>
        <end position="246"/>
    </location>
</feature>
<dbReference type="Pfam" id="PF00189">
    <property type="entry name" value="Ribosomal_S3_C"/>
    <property type="match status" value="1"/>
</dbReference>
<dbReference type="GO" id="GO:0019843">
    <property type="term" value="F:rRNA binding"/>
    <property type="evidence" value="ECO:0007669"/>
    <property type="project" value="UniProtKB-UniRule"/>
</dbReference>
<evidence type="ECO:0000313" key="9">
    <source>
        <dbReference type="EMBL" id="KXB02086.1"/>
    </source>
</evidence>
<evidence type="ECO:0000313" key="10">
    <source>
        <dbReference type="Proteomes" id="UP000070565"/>
    </source>
</evidence>
<feature type="domain" description="KH type-2" evidence="8">
    <location>
        <begin position="17"/>
        <end position="86"/>
    </location>
</feature>
<keyword evidence="5 6" id="KW-0687">Ribonucleoprotein</keyword>
<dbReference type="EMBL" id="LHXZ01000072">
    <property type="protein sequence ID" value="KXB02086.1"/>
    <property type="molecule type" value="Genomic_DNA"/>
</dbReference>
<comment type="caution">
    <text evidence="9">The sequence shown here is derived from an EMBL/GenBank/DDBJ whole genome shotgun (WGS) entry which is preliminary data.</text>
</comment>
<sequence length="260" mass="29372">MSLEDVFIKKAKINAQLEEFLENELEKAGYGGVDIQRTPMGSRVTLYVERPGVAIGRKGRTVQDLTDKLEREFDIENPQIEVSEIEIPEFNAPIMAKRIAFLLTRGLYFRRVGYGTLRRIMEAGARGAEIVISGKLTGDYAREERFYDGYLKKVGEPASRLVSTGYAVANLRAGSVGVKVRIMPPDVELPDEVKIKEKLAPEEEGPEEEAPEEVEEVSEELPEEPKEKAEEEPKPEEEGELEEEPEETLKEESEENKEED</sequence>
<evidence type="ECO:0000256" key="2">
    <source>
        <dbReference type="ARBA" id="ARBA00022730"/>
    </source>
</evidence>
<dbReference type="InterPro" id="IPR027488">
    <property type="entry name" value="Ribosomal_uS3_arc"/>
</dbReference>
<dbReference type="InterPro" id="IPR004087">
    <property type="entry name" value="KH_dom"/>
</dbReference>
<name>A0A133V6Q2_9EURY</name>
<evidence type="ECO:0000256" key="3">
    <source>
        <dbReference type="ARBA" id="ARBA00022884"/>
    </source>
</evidence>
<gene>
    <name evidence="6" type="primary">rps3</name>
    <name evidence="9" type="ORF">AKJ45_03725</name>
</gene>
<dbReference type="Gene3D" id="3.30.1140.32">
    <property type="entry name" value="Ribosomal protein S3, C-terminal domain"/>
    <property type="match status" value="1"/>
</dbReference>
<evidence type="ECO:0000256" key="4">
    <source>
        <dbReference type="ARBA" id="ARBA00022980"/>
    </source>
</evidence>
<organism evidence="9 10">
    <name type="scientific">candidate division MSBL1 archaeon SCGC-AAA261F19</name>
    <dbReference type="NCBI Taxonomy" id="1698275"/>
    <lineage>
        <taxon>Archaea</taxon>
        <taxon>Methanobacteriati</taxon>
        <taxon>Methanobacteriota</taxon>
        <taxon>candidate division MSBL1</taxon>
    </lineage>
</organism>
<dbReference type="CDD" id="cd02411">
    <property type="entry name" value="KH-II_30S_S3_arch"/>
    <property type="match status" value="1"/>
</dbReference>
<dbReference type="InterPro" id="IPR004044">
    <property type="entry name" value="KH_dom_type_2"/>
</dbReference>
<dbReference type="InterPro" id="IPR015946">
    <property type="entry name" value="KH_dom-like_a/b"/>
</dbReference>
<comment type="function">
    <text evidence="6">Binds the lower part of the 30S subunit head.</text>
</comment>